<comment type="caution">
    <text evidence="1">The sequence shown here is derived from an EMBL/GenBank/DDBJ whole genome shotgun (WGS) entry which is preliminary data.</text>
</comment>
<proteinExistence type="predicted"/>
<evidence type="ECO:0000313" key="2">
    <source>
        <dbReference type="Proteomes" id="UP000011135"/>
    </source>
</evidence>
<accession>L8JSH7</accession>
<keyword evidence="2" id="KW-1185">Reference proteome</keyword>
<organism evidence="1 2">
    <name type="scientific">Fulvivirga imtechensis AK7</name>
    <dbReference type="NCBI Taxonomy" id="1237149"/>
    <lineage>
        <taxon>Bacteria</taxon>
        <taxon>Pseudomonadati</taxon>
        <taxon>Bacteroidota</taxon>
        <taxon>Cytophagia</taxon>
        <taxon>Cytophagales</taxon>
        <taxon>Fulvivirgaceae</taxon>
        <taxon>Fulvivirga</taxon>
    </lineage>
</organism>
<dbReference type="EMBL" id="AMZN01000044">
    <property type="protein sequence ID" value="ELR71158.1"/>
    <property type="molecule type" value="Genomic_DNA"/>
</dbReference>
<dbReference type="STRING" id="1237149.C900_02962"/>
<dbReference type="Proteomes" id="UP000011135">
    <property type="component" value="Unassembled WGS sequence"/>
</dbReference>
<reference evidence="1 2" key="1">
    <citation type="submission" date="2012-12" db="EMBL/GenBank/DDBJ databases">
        <title>Genome assembly of Fulvivirga imtechensis AK7.</title>
        <authorList>
            <person name="Nupur N."/>
            <person name="Khatri I."/>
            <person name="Kumar R."/>
            <person name="Subramanian S."/>
            <person name="Pinnaka A."/>
        </authorList>
    </citation>
    <scope>NUCLEOTIDE SEQUENCE [LARGE SCALE GENOMIC DNA]</scope>
    <source>
        <strain evidence="1 2">AK7</strain>
    </source>
</reference>
<dbReference type="AlphaFoldDB" id="L8JSH7"/>
<protein>
    <submittedName>
        <fullName evidence="1">Uncharacterized protein</fullName>
    </submittedName>
</protein>
<gene>
    <name evidence="1" type="ORF">C900_02962</name>
</gene>
<evidence type="ECO:0000313" key="1">
    <source>
        <dbReference type="EMBL" id="ELR71158.1"/>
    </source>
</evidence>
<name>L8JSH7_9BACT</name>
<sequence>MRPGLSPLQTRQIGILKKKGIFVHNTCTNLLLGGETEVGED</sequence>